<protein>
    <submittedName>
        <fullName evidence="1">Uncharacterized protein</fullName>
    </submittedName>
</protein>
<sequence>MTYAELNLKQRTSYRLIQTTPQSTARMSLNTMSKISIEVSPEAAEVYQSASPEEQERVRVLVDLLIRKPVNSDIDFLRKLMDEISDEAEARGLTPEILESLLNEP</sequence>
<accession>A0A9P2YMM0</accession>
<proteinExistence type="predicted"/>
<evidence type="ECO:0000313" key="1">
    <source>
        <dbReference type="EMBL" id="GBD54604.1"/>
    </source>
</evidence>
<dbReference type="EMBL" id="BEYQ01000013">
    <property type="protein sequence ID" value="GBD54604.1"/>
    <property type="molecule type" value="Genomic_DNA"/>
</dbReference>
<name>A0A9P2YMM0_MICAE</name>
<dbReference type="Proteomes" id="UP000236321">
    <property type="component" value="Unassembled WGS sequence"/>
</dbReference>
<reference evidence="2" key="1">
    <citation type="submission" date="2017-12" db="EMBL/GenBank/DDBJ databases">
        <title>Improved Draft Genome Sequence of Microcystis aeruginosa NIES-298, a Microcystin-Producing Cyanobacterium from Lake Kasumigaura, Japan.</title>
        <authorList>
            <person name="Yamaguchi H."/>
            <person name="Suzuki S."/>
            <person name="Kawachi M."/>
        </authorList>
    </citation>
    <scope>NUCLEOTIDE SEQUENCE [LARGE SCALE GENOMIC DNA]</scope>
    <source>
        <strain evidence="2">NIES-298</strain>
    </source>
</reference>
<comment type="caution">
    <text evidence="1">The sequence shown here is derived from an EMBL/GenBank/DDBJ whole genome shotgun (WGS) entry which is preliminary data.</text>
</comment>
<organism evidence="1 2">
    <name type="scientific">Microcystis aeruginosa NIES-298</name>
    <dbReference type="NCBI Taxonomy" id="449468"/>
    <lineage>
        <taxon>Bacteria</taxon>
        <taxon>Bacillati</taxon>
        <taxon>Cyanobacteriota</taxon>
        <taxon>Cyanophyceae</taxon>
        <taxon>Oscillatoriophycideae</taxon>
        <taxon>Chroococcales</taxon>
        <taxon>Microcystaceae</taxon>
        <taxon>Microcystis</taxon>
    </lineage>
</organism>
<dbReference type="AlphaFoldDB" id="A0A9P2YMM0"/>
<gene>
    <name evidence="1" type="ORF">BGM30_36970</name>
</gene>
<evidence type="ECO:0000313" key="2">
    <source>
        <dbReference type="Proteomes" id="UP000236321"/>
    </source>
</evidence>